<dbReference type="Gene3D" id="2.80.10.50">
    <property type="match status" value="2"/>
</dbReference>
<reference evidence="4" key="1">
    <citation type="submission" date="2021-01" db="UniProtKB">
        <authorList>
            <consortium name="EnsemblMetazoa"/>
        </authorList>
    </citation>
    <scope>IDENTIFICATION</scope>
</reference>
<dbReference type="InterPro" id="IPR009091">
    <property type="entry name" value="RCC1/BLIP-II"/>
</dbReference>
<dbReference type="PANTHER" id="PTHR23250:SF3">
    <property type="entry name" value="FISH-EGG LECTIN-LIKE ISOFORM X1-RELATED"/>
    <property type="match status" value="1"/>
</dbReference>
<dbReference type="Proteomes" id="UP000594262">
    <property type="component" value="Unplaced"/>
</dbReference>
<evidence type="ECO:0000256" key="2">
    <source>
        <dbReference type="ARBA" id="ARBA00038331"/>
    </source>
</evidence>
<feature type="signal peptide" evidence="3">
    <location>
        <begin position="1"/>
        <end position="19"/>
    </location>
</feature>
<proteinExistence type="inferred from homology"/>
<protein>
    <recommendedName>
        <fullName evidence="6">Cnidarian restricted protein</fullName>
    </recommendedName>
</protein>
<dbReference type="GO" id="GO:0030246">
    <property type="term" value="F:carbohydrate binding"/>
    <property type="evidence" value="ECO:0007669"/>
    <property type="project" value="UniProtKB-KW"/>
</dbReference>
<dbReference type="CDD" id="cd00257">
    <property type="entry name" value="beta-trefoil_FSCN-like"/>
    <property type="match status" value="1"/>
</dbReference>
<dbReference type="Pfam" id="PF19193">
    <property type="entry name" value="Tectonin"/>
    <property type="match status" value="3"/>
</dbReference>
<dbReference type="SUPFAM" id="SSF50985">
    <property type="entry name" value="RCC1/BLIP-II"/>
    <property type="match status" value="1"/>
</dbReference>
<keyword evidence="5" id="KW-1185">Reference proteome</keyword>
<evidence type="ECO:0000313" key="5">
    <source>
        <dbReference type="Proteomes" id="UP000594262"/>
    </source>
</evidence>
<name>A0A7M5X2P5_9CNID</name>
<dbReference type="AlphaFoldDB" id="A0A7M5X2P5"/>
<sequence>MEWKITFALVVVFTTAVCCQQANNYPTFPKDYKYSHTGPVADHTCVKLTDTAPGWNNNYLCVKLSAGMKSPGFEWKQNVDDIDAVEVDLDGKYCIHFEEPDDEVTGEKNYLCVSEDFPDEFEFITDGNIEEDSEHCLRIYEPSTPEWNNNFLCIYEEEERKEFGSRVLGQWRGVHGRYDKISVGAYAVWGREITTKDVWVRLGINNENMAGSTWHRIPSLRIKDLACGINLVMAITEENKVIVREGVREDDPRGDSWKELDAPAGVSFTQISVSSDTDEVWVVSTSNDVYYREGIDEETPYGEEWVKVNGKLQYVAAGEAGVWGITPSGNTVYRSDSADKYGRGNTVTRIALFGHHYKYLGIDGDVAVNRQTEIGSGEEFEVAFLGDFTIALKSVSTGLYLNLESNGALAAKQAQIQATSHLKVTVLDGGLVALKCTNDRYLMMVSNNNVACTAAKINAWEKLKVVVTNGANFWTPLGEGWEAVPRNDLAKISVGYGAVWAITKNDLIYVRIGISEENPTGEMWQIIGGALREISSSSANGWLWGTNRYGATYYRIPSDKYARGMGLNWITVPGQLESLGVGQAGVWGVIRNVPYYLSDTYDDSENTKGKWVKVGGTMKEVSVGIDIVWGINPFGIFSRTGMSDENPAGNTWEPVPQPAGDKLTTVSVNSASNDIWASSTTKVYHRQ</sequence>
<evidence type="ECO:0000256" key="3">
    <source>
        <dbReference type="SAM" id="SignalP"/>
    </source>
</evidence>
<keyword evidence="3" id="KW-0732">Signal</keyword>
<dbReference type="InterPro" id="IPR006624">
    <property type="entry name" value="Beta-propeller_rpt_TECPR"/>
</dbReference>
<dbReference type="OrthoDB" id="166585at2759"/>
<comment type="similarity">
    <text evidence="2">Belongs to the tectonin family.</text>
</comment>
<dbReference type="SMART" id="SM00706">
    <property type="entry name" value="TECPR"/>
    <property type="match status" value="8"/>
</dbReference>
<evidence type="ECO:0000313" key="4">
    <source>
        <dbReference type="EnsemblMetazoa" id="CLYHEMP016864.1"/>
    </source>
</evidence>
<dbReference type="InterPro" id="IPR051513">
    <property type="entry name" value="Tectonin_beta-prop"/>
</dbReference>
<feature type="chain" id="PRO_5029542254" description="Cnidarian restricted protein" evidence="3">
    <location>
        <begin position="20"/>
        <end position="687"/>
    </location>
</feature>
<dbReference type="SUPFAM" id="SSF50405">
    <property type="entry name" value="Actin-crosslinking proteins"/>
    <property type="match status" value="1"/>
</dbReference>
<dbReference type="EnsemblMetazoa" id="CLYHEMT016864.1">
    <property type="protein sequence ID" value="CLYHEMP016864.1"/>
    <property type="gene ID" value="CLYHEMG016864"/>
</dbReference>
<evidence type="ECO:0000256" key="1">
    <source>
        <dbReference type="ARBA" id="ARBA00022734"/>
    </source>
</evidence>
<organism evidence="4 5">
    <name type="scientific">Clytia hemisphaerica</name>
    <dbReference type="NCBI Taxonomy" id="252671"/>
    <lineage>
        <taxon>Eukaryota</taxon>
        <taxon>Metazoa</taxon>
        <taxon>Cnidaria</taxon>
        <taxon>Hydrozoa</taxon>
        <taxon>Hydroidolina</taxon>
        <taxon>Leptothecata</taxon>
        <taxon>Obeliida</taxon>
        <taxon>Clytiidae</taxon>
        <taxon>Clytia</taxon>
    </lineage>
</organism>
<dbReference type="InterPro" id="IPR008999">
    <property type="entry name" value="Actin-crosslinking"/>
</dbReference>
<accession>A0A7M5X2P5</accession>
<dbReference type="PANTHER" id="PTHR23250">
    <property type="entry name" value="DYSFERLIN-RELATED"/>
    <property type="match status" value="1"/>
</dbReference>
<keyword evidence="1" id="KW-0430">Lectin</keyword>
<evidence type="ECO:0008006" key="6">
    <source>
        <dbReference type="Google" id="ProtNLM"/>
    </source>
</evidence>